<dbReference type="EMBL" id="BART01005175">
    <property type="protein sequence ID" value="GAG62111.1"/>
    <property type="molecule type" value="Genomic_DNA"/>
</dbReference>
<sequence length="80" mass="9086">MFVKKNYALLQFQITFSQLVIFGDVLLVFSLVICGEIISEICCEEKSEICCDVLSEITGEVAEITTLLRGRFLCTLQFRI</sequence>
<keyword evidence="1" id="KW-0812">Transmembrane</keyword>
<evidence type="ECO:0000313" key="2">
    <source>
        <dbReference type="EMBL" id="GAG62111.1"/>
    </source>
</evidence>
<feature type="transmembrane region" description="Helical" evidence="1">
    <location>
        <begin position="12"/>
        <end position="33"/>
    </location>
</feature>
<reference evidence="2" key="1">
    <citation type="journal article" date="2014" name="Front. Microbiol.">
        <title>High frequency of phylogenetically diverse reductive dehalogenase-homologous genes in deep subseafloor sedimentary metagenomes.</title>
        <authorList>
            <person name="Kawai M."/>
            <person name="Futagami T."/>
            <person name="Toyoda A."/>
            <person name="Takaki Y."/>
            <person name="Nishi S."/>
            <person name="Hori S."/>
            <person name="Arai W."/>
            <person name="Tsubouchi T."/>
            <person name="Morono Y."/>
            <person name="Uchiyama I."/>
            <person name="Ito T."/>
            <person name="Fujiyama A."/>
            <person name="Inagaki F."/>
            <person name="Takami H."/>
        </authorList>
    </citation>
    <scope>NUCLEOTIDE SEQUENCE</scope>
    <source>
        <strain evidence="2">Expedition CK06-06</strain>
    </source>
</reference>
<keyword evidence="1" id="KW-0472">Membrane</keyword>
<proteinExistence type="predicted"/>
<name>X1AQD4_9ZZZZ</name>
<protein>
    <submittedName>
        <fullName evidence="2">Uncharacterized protein</fullName>
    </submittedName>
</protein>
<organism evidence="2">
    <name type="scientific">marine sediment metagenome</name>
    <dbReference type="NCBI Taxonomy" id="412755"/>
    <lineage>
        <taxon>unclassified sequences</taxon>
        <taxon>metagenomes</taxon>
        <taxon>ecological metagenomes</taxon>
    </lineage>
</organism>
<accession>X1AQD4</accession>
<gene>
    <name evidence="2" type="ORF">S01H4_12272</name>
</gene>
<keyword evidence="1" id="KW-1133">Transmembrane helix</keyword>
<dbReference type="AlphaFoldDB" id="X1AQD4"/>
<comment type="caution">
    <text evidence="2">The sequence shown here is derived from an EMBL/GenBank/DDBJ whole genome shotgun (WGS) entry which is preliminary data.</text>
</comment>
<evidence type="ECO:0000256" key="1">
    <source>
        <dbReference type="SAM" id="Phobius"/>
    </source>
</evidence>